<dbReference type="Proteomes" id="UP000643610">
    <property type="component" value="Unassembled WGS sequence"/>
</dbReference>
<proteinExistence type="inferred from homology"/>
<dbReference type="InterPro" id="IPR036388">
    <property type="entry name" value="WH-like_DNA-bd_sf"/>
</dbReference>
<sequence length="151" mass="17765">MNRPKISLKARALRYLSMREHSRLELVRKLSPYVEEASDLEGLLNWLEESKFLSDQRFSEALVHKRQARFGNQKILAELQSHNLSKDDLSDIKEELQETEMQRALEVLWRKFSTAPVDHREKAKQMQFLAQRGFSSRAINQALRAPRDDDE</sequence>
<dbReference type="RefSeq" id="WP_186890655.1">
    <property type="nucleotide sequence ID" value="NZ_JACOFU010000003.1"/>
</dbReference>
<evidence type="ECO:0000259" key="6">
    <source>
        <dbReference type="Pfam" id="PF21981"/>
    </source>
</evidence>
<evidence type="ECO:0000256" key="1">
    <source>
        <dbReference type="ARBA" id="ARBA00004496"/>
    </source>
</evidence>
<accession>A0ABR6XQ56</accession>
<organism evidence="7 8">
    <name type="scientific">Undibacterium amnicola</name>
    <dbReference type="NCBI Taxonomy" id="1834038"/>
    <lineage>
        <taxon>Bacteria</taxon>
        <taxon>Pseudomonadati</taxon>
        <taxon>Pseudomonadota</taxon>
        <taxon>Betaproteobacteria</taxon>
        <taxon>Burkholderiales</taxon>
        <taxon>Oxalobacteraceae</taxon>
        <taxon>Undibacterium</taxon>
    </lineage>
</organism>
<dbReference type="HAMAP" id="MF_01114">
    <property type="entry name" value="RecX"/>
    <property type="match status" value="1"/>
</dbReference>
<gene>
    <name evidence="5 7" type="primary">recX</name>
    <name evidence="7" type="ORF">H8K33_08830</name>
</gene>
<dbReference type="EMBL" id="JACOFU010000003">
    <property type="protein sequence ID" value="MBC3831610.1"/>
    <property type="molecule type" value="Genomic_DNA"/>
</dbReference>
<evidence type="ECO:0000313" key="7">
    <source>
        <dbReference type="EMBL" id="MBC3831610.1"/>
    </source>
</evidence>
<comment type="similarity">
    <text evidence="2 5">Belongs to the RecX family.</text>
</comment>
<reference evidence="7 8" key="1">
    <citation type="submission" date="2020-08" db="EMBL/GenBank/DDBJ databases">
        <title>Novel species isolated from subtropical streams in China.</title>
        <authorList>
            <person name="Lu H."/>
        </authorList>
    </citation>
    <scope>NUCLEOTIDE SEQUENCE [LARGE SCALE GENOMIC DNA]</scope>
    <source>
        <strain evidence="7 8">KCTC 52442</strain>
    </source>
</reference>
<comment type="function">
    <text evidence="5">Modulates RecA activity.</text>
</comment>
<evidence type="ECO:0000256" key="4">
    <source>
        <dbReference type="ARBA" id="ARBA00022490"/>
    </source>
</evidence>
<dbReference type="InterPro" id="IPR053925">
    <property type="entry name" value="RecX_HTH_3rd"/>
</dbReference>
<comment type="subcellular location">
    <subcellularLocation>
        <location evidence="1 5">Cytoplasm</location>
    </subcellularLocation>
</comment>
<evidence type="ECO:0000313" key="8">
    <source>
        <dbReference type="Proteomes" id="UP000643610"/>
    </source>
</evidence>
<comment type="caution">
    <text evidence="7">The sequence shown here is derived from an EMBL/GenBank/DDBJ whole genome shotgun (WGS) entry which is preliminary data.</text>
</comment>
<protein>
    <recommendedName>
        <fullName evidence="3 5">Regulatory protein RecX</fullName>
    </recommendedName>
</protein>
<dbReference type="Gene3D" id="1.10.10.10">
    <property type="entry name" value="Winged helix-like DNA-binding domain superfamily/Winged helix DNA-binding domain"/>
    <property type="match status" value="3"/>
</dbReference>
<dbReference type="PANTHER" id="PTHR33602">
    <property type="entry name" value="REGULATORY PROTEIN RECX FAMILY PROTEIN"/>
    <property type="match status" value="1"/>
</dbReference>
<evidence type="ECO:0000256" key="2">
    <source>
        <dbReference type="ARBA" id="ARBA00009695"/>
    </source>
</evidence>
<keyword evidence="8" id="KW-1185">Reference proteome</keyword>
<dbReference type="NCBIfam" id="NF001055">
    <property type="entry name" value="PRK00117.2-5"/>
    <property type="match status" value="1"/>
</dbReference>
<name>A0ABR6XQ56_9BURK</name>
<evidence type="ECO:0000256" key="3">
    <source>
        <dbReference type="ARBA" id="ARBA00018111"/>
    </source>
</evidence>
<dbReference type="Pfam" id="PF21981">
    <property type="entry name" value="RecX_HTH3"/>
    <property type="match status" value="1"/>
</dbReference>
<keyword evidence="4 5" id="KW-0963">Cytoplasm</keyword>
<dbReference type="PANTHER" id="PTHR33602:SF1">
    <property type="entry name" value="REGULATORY PROTEIN RECX FAMILY PROTEIN"/>
    <property type="match status" value="1"/>
</dbReference>
<feature type="domain" description="RecX third three-helical" evidence="6">
    <location>
        <begin position="98"/>
        <end position="143"/>
    </location>
</feature>
<dbReference type="InterPro" id="IPR003783">
    <property type="entry name" value="Regulatory_RecX"/>
</dbReference>
<evidence type="ECO:0000256" key="5">
    <source>
        <dbReference type="HAMAP-Rule" id="MF_01114"/>
    </source>
</evidence>